<dbReference type="PANTHER" id="PTHR22726">
    <property type="entry name" value="METALLOENDOPEPTIDASE OMA1"/>
    <property type="match status" value="1"/>
</dbReference>
<dbReference type="InterPro" id="IPR051156">
    <property type="entry name" value="Mito/Outer_Membr_Metalloprot"/>
</dbReference>
<sequence>MMIRCYLLLALALALAGCASQGGFSKAGIPLLDAPGSKQPVHTQLAPGKYEASIMAIGSDHDLARERGQNLGFVNNRGLKTWLKGIRERLLAVSGITDVPGTVQITANTTYAAYATADGNVMISIAWLTDIESEDEIAAIIAHEISHVLLKHQATDVIGLTQKRLQSMHEMLVGGRMSATRATQLGKADSKALLAAQLSVKLVDTIIMPAWNRRQETEADLLGLDLMIKAGYSPEGMQAMLERLRSSERKSRLAEEAMQQRLKEIAARDPAKAVQTAIDTFVSELASKHPETDQRLDGISEYQERHYDLLQPPKLTITTLKKIRTTRDIGPVLANYQHVARAKNRLEQGKVKEAYSEAVLGAQKPTAMDALPNWILWKTAVAYGKQQQHKKALEIALNSPEPIPDIYNEVIRYNEEQRNYQAALGFANKASEVFGDDPTWTPVRIRLLTRLGRKNEAQGLVLQCSVKTPQIRKECYDATKS</sequence>
<dbReference type="PANTHER" id="PTHR22726:SF1">
    <property type="entry name" value="METALLOENDOPEPTIDASE OMA1, MITOCHONDRIAL"/>
    <property type="match status" value="1"/>
</dbReference>
<dbReference type="CDD" id="cd07324">
    <property type="entry name" value="M48C_Oma1-like"/>
    <property type="match status" value="1"/>
</dbReference>
<evidence type="ECO:0000313" key="10">
    <source>
        <dbReference type="Proteomes" id="UP000070186"/>
    </source>
</evidence>
<dbReference type="EMBL" id="LODL01000002">
    <property type="protein sequence ID" value="KXB32650.1"/>
    <property type="molecule type" value="Genomic_DNA"/>
</dbReference>
<dbReference type="PROSITE" id="PS51257">
    <property type="entry name" value="PROKAR_LIPOPROTEIN"/>
    <property type="match status" value="1"/>
</dbReference>
<evidence type="ECO:0000259" key="8">
    <source>
        <dbReference type="Pfam" id="PF01435"/>
    </source>
</evidence>
<dbReference type="Proteomes" id="UP000070186">
    <property type="component" value="Unassembled WGS sequence"/>
</dbReference>
<evidence type="ECO:0000256" key="5">
    <source>
        <dbReference type="ARBA" id="ARBA00022833"/>
    </source>
</evidence>
<name>A0A133XNZ3_9RHOO</name>
<comment type="caution">
    <text evidence="9">The sequence shown here is derived from an EMBL/GenBank/DDBJ whole genome shotgun (WGS) entry which is preliminary data.</text>
</comment>
<organism evidence="9 10">
    <name type="scientific">Dechloromonas denitrificans</name>
    <dbReference type="NCBI Taxonomy" id="281362"/>
    <lineage>
        <taxon>Bacteria</taxon>
        <taxon>Pseudomonadati</taxon>
        <taxon>Pseudomonadota</taxon>
        <taxon>Betaproteobacteria</taxon>
        <taxon>Rhodocyclales</taxon>
        <taxon>Azonexaceae</taxon>
        <taxon>Dechloromonas</taxon>
    </lineage>
</organism>
<dbReference type="Gene3D" id="3.30.2010.10">
    <property type="entry name" value="Metalloproteases ('zincins'), catalytic domain"/>
    <property type="match status" value="1"/>
</dbReference>
<evidence type="ECO:0000256" key="1">
    <source>
        <dbReference type="ARBA" id="ARBA00001947"/>
    </source>
</evidence>
<evidence type="ECO:0000256" key="4">
    <source>
        <dbReference type="ARBA" id="ARBA00022801"/>
    </source>
</evidence>
<dbReference type="Pfam" id="PF01435">
    <property type="entry name" value="Peptidase_M48"/>
    <property type="match status" value="1"/>
</dbReference>
<dbReference type="AlphaFoldDB" id="A0A133XNZ3"/>
<evidence type="ECO:0000256" key="2">
    <source>
        <dbReference type="ARBA" id="ARBA00022670"/>
    </source>
</evidence>
<comment type="cofactor">
    <cofactor evidence="1">
        <name>Zn(2+)</name>
        <dbReference type="ChEBI" id="CHEBI:29105"/>
    </cofactor>
</comment>
<dbReference type="GO" id="GO:0046872">
    <property type="term" value="F:metal ion binding"/>
    <property type="evidence" value="ECO:0007669"/>
    <property type="project" value="UniProtKB-KW"/>
</dbReference>
<evidence type="ECO:0000256" key="6">
    <source>
        <dbReference type="ARBA" id="ARBA00023049"/>
    </source>
</evidence>
<keyword evidence="2" id="KW-0645">Protease</keyword>
<dbReference type="RefSeq" id="WP_066879117.1">
    <property type="nucleotide sequence ID" value="NZ_LODL01000002.1"/>
</dbReference>
<evidence type="ECO:0000313" key="9">
    <source>
        <dbReference type="EMBL" id="KXB32650.1"/>
    </source>
</evidence>
<dbReference type="GO" id="GO:0016020">
    <property type="term" value="C:membrane"/>
    <property type="evidence" value="ECO:0007669"/>
    <property type="project" value="TreeGrafter"/>
</dbReference>
<dbReference type="GO" id="GO:0004222">
    <property type="term" value="F:metalloendopeptidase activity"/>
    <property type="evidence" value="ECO:0007669"/>
    <property type="project" value="InterPro"/>
</dbReference>
<evidence type="ECO:0000256" key="7">
    <source>
        <dbReference type="SAM" id="SignalP"/>
    </source>
</evidence>
<keyword evidence="10" id="KW-1185">Reference proteome</keyword>
<dbReference type="InterPro" id="IPR001915">
    <property type="entry name" value="Peptidase_M48"/>
</dbReference>
<evidence type="ECO:0000256" key="3">
    <source>
        <dbReference type="ARBA" id="ARBA00022723"/>
    </source>
</evidence>
<gene>
    <name evidence="9" type="ORF">AT959_00125</name>
</gene>
<feature type="chain" id="PRO_5007459871" description="Peptidase M48 domain-containing protein" evidence="7">
    <location>
        <begin position="22"/>
        <end position="481"/>
    </location>
</feature>
<dbReference type="SUPFAM" id="SSF48452">
    <property type="entry name" value="TPR-like"/>
    <property type="match status" value="1"/>
</dbReference>
<keyword evidence="3" id="KW-0479">Metal-binding</keyword>
<feature type="signal peptide" evidence="7">
    <location>
        <begin position="1"/>
        <end position="21"/>
    </location>
</feature>
<proteinExistence type="predicted"/>
<keyword evidence="7" id="KW-0732">Signal</keyword>
<dbReference type="InterPro" id="IPR011990">
    <property type="entry name" value="TPR-like_helical_dom_sf"/>
</dbReference>
<keyword evidence="4" id="KW-0378">Hydrolase</keyword>
<dbReference type="STRING" id="281362.AT959_00125"/>
<protein>
    <recommendedName>
        <fullName evidence="8">Peptidase M48 domain-containing protein</fullName>
    </recommendedName>
</protein>
<accession>A0A133XNZ3</accession>
<keyword evidence="5" id="KW-0862">Zinc</keyword>
<reference evidence="9 10" key="1">
    <citation type="submission" date="2015-12" db="EMBL/GenBank/DDBJ databases">
        <title>Nitrous oxide reduction kinetics distinguish bacteria harboring typical versus atypical NosZ.</title>
        <authorList>
            <person name="Yoon S."/>
            <person name="Nissen S."/>
            <person name="Park D."/>
            <person name="Sanford R.A."/>
            <person name="Loeffler F.E."/>
        </authorList>
    </citation>
    <scope>NUCLEOTIDE SEQUENCE [LARGE SCALE GENOMIC DNA]</scope>
    <source>
        <strain evidence="9 10">ATCC BAA-841</strain>
    </source>
</reference>
<keyword evidence="6" id="KW-0482">Metalloprotease</keyword>
<dbReference type="GO" id="GO:0051603">
    <property type="term" value="P:proteolysis involved in protein catabolic process"/>
    <property type="evidence" value="ECO:0007669"/>
    <property type="project" value="TreeGrafter"/>
</dbReference>
<feature type="domain" description="Peptidase M48" evidence="8">
    <location>
        <begin position="81"/>
        <end position="301"/>
    </location>
</feature>